<proteinExistence type="inferred from homology"/>
<evidence type="ECO:0000313" key="5">
    <source>
        <dbReference type="Proteomes" id="UP001305414"/>
    </source>
</evidence>
<feature type="compositionally biased region" description="Low complexity" evidence="2">
    <location>
        <begin position="356"/>
        <end position="433"/>
    </location>
</feature>
<gene>
    <name evidence="4" type="ORF">RRF57_008917</name>
</gene>
<comment type="caution">
    <text evidence="4">The sequence shown here is derived from an EMBL/GenBank/DDBJ whole genome shotgun (WGS) entry which is preliminary data.</text>
</comment>
<feature type="compositionally biased region" description="Basic residues" evidence="2">
    <location>
        <begin position="28"/>
        <end position="44"/>
    </location>
</feature>
<organism evidence="4 5">
    <name type="scientific">Xylaria bambusicola</name>
    <dbReference type="NCBI Taxonomy" id="326684"/>
    <lineage>
        <taxon>Eukaryota</taxon>
        <taxon>Fungi</taxon>
        <taxon>Dikarya</taxon>
        <taxon>Ascomycota</taxon>
        <taxon>Pezizomycotina</taxon>
        <taxon>Sordariomycetes</taxon>
        <taxon>Xylariomycetidae</taxon>
        <taxon>Xylariales</taxon>
        <taxon>Xylariaceae</taxon>
        <taxon>Xylaria</taxon>
    </lineage>
</organism>
<dbReference type="InterPro" id="IPR005556">
    <property type="entry name" value="SUN"/>
</dbReference>
<feature type="compositionally biased region" description="Polar residues" evidence="2">
    <location>
        <begin position="50"/>
        <end position="59"/>
    </location>
</feature>
<feature type="compositionally biased region" description="Polar residues" evidence="2">
    <location>
        <begin position="457"/>
        <end position="466"/>
    </location>
</feature>
<feature type="signal peptide" evidence="3">
    <location>
        <begin position="1"/>
        <end position="26"/>
    </location>
</feature>
<comment type="similarity">
    <text evidence="1">Belongs to the SUN family.</text>
</comment>
<evidence type="ECO:0000313" key="4">
    <source>
        <dbReference type="EMBL" id="KAK5633203.1"/>
    </source>
</evidence>
<evidence type="ECO:0000256" key="2">
    <source>
        <dbReference type="SAM" id="MobiDB-lite"/>
    </source>
</evidence>
<evidence type="ECO:0000256" key="1">
    <source>
        <dbReference type="ARBA" id="ARBA00010579"/>
    </source>
</evidence>
<reference evidence="4 5" key="1">
    <citation type="submission" date="2023-10" db="EMBL/GenBank/DDBJ databases">
        <title>Draft genome sequence of Xylaria bambusicola isolate GMP-LS, the root and basal stem rot pathogen of sugarcane in Indonesia.</title>
        <authorList>
            <person name="Selvaraj P."/>
            <person name="Muralishankar V."/>
            <person name="Muruganantham S."/>
            <person name="Sp S."/>
            <person name="Haryani S."/>
            <person name="Lau K.J.X."/>
            <person name="Naqvi N.I."/>
        </authorList>
    </citation>
    <scope>NUCLEOTIDE SEQUENCE [LARGE SCALE GENOMIC DNA]</scope>
    <source>
        <strain evidence="4">GMP-LS</strain>
    </source>
</reference>
<dbReference type="EMBL" id="JAWHQM010000030">
    <property type="protein sequence ID" value="KAK5633203.1"/>
    <property type="molecule type" value="Genomic_DNA"/>
</dbReference>
<keyword evidence="3" id="KW-0732">Signal</keyword>
<name>A0AAN7ZBP2_9PEZI</name>
<dbReference type="Proteomes" id="UP001305414">
    <property type="component" value="Unassembled WGS sequence"/>
</dbReference>
<protein>
    <submittedName>
        <fullName evidence="4">Uncharacterized protein</fullName>
    </submittedName>
</protein>
<evidence type="ECO:0000256" key="3">
    <source>
        <dbReference type="SAM" id="SignalP"/>
    </source>
</evidence>
<dbReference type="PANTHER" id="PTHR31654">
    <property type="entry name" value="SECRETED BETA-GLUCOSIDASE ADG3-RELATED"/>
    <property type="match status" value="1"/>
</dbReference>
<feature type="region of interest" description="Disordered" evidence="2">
    <location>
        <begin position="25"/>
        <end position="73"/>
    </location>
</feature>
<sequence length="520" mass="53921">MKTTTLKAAVGSAMLLLATQPECVSAQHHQHQHRELHHQHHHTSKRDQFAASNATSNPRYESRRPGKLQARGGAKCEFPTSKGLFAVTPNALNGGWALAPDQECVDGTWCPIACPSGQVMAQWKPDTHYTYPDSTYGGIYCDGGKIDVPFEDKPWCVDGTGTVAAVNKAGSVVSFCQTVLPGYEDMIIPTDVHDSATLAVPDPSYWDSTASHFYINAPGVSSDEGCHWGDESQPIGNWAPYVAGANTDGSGNTFVKLGLNPVWQDSALFSTKPAFGLKIECDGNCNGLPCEMDGNGVTSNNKATGAGGSDFCVVTVSKGGKANIVVYNLDGSSGDGGDSGDDETTSSPEPSPEPTPTSTSTPTPTPTPTSTTTEEPTTTETPTTSSEPTTSETPTSTSTPTSTTSSSSEVPTTSSSTSIKITTYSAVPSSSSSVEFKGAVYHQNTTTSEANPPKKPTGTSVFSADSTGEVEIGSQGGSDNGAESESSPTGTSKSENAGRRQDGAAVAGLVVACVAAIYLL</sequence>
<dbReference type="InterPro" id="IPR053088">
    <property type="entry name" value="Beta-glucosidase/SUN-like"/>
</dbReference>
<dbReference type="Pfam" id="PF03856">
    <property type="entry name" value="SUN"/>
    <property type="match status" value="1"/>
</dbReference>
<keyword evidence="5" id="KW-1185">Reference proteome</keyword>
<feature type="region of interest" description="Disordered" evidence="2">
    <location>
        <begin position="329"/>
        <end position="502"/>
    </location>
</feature>
<feature type="chain" id="PRO_5042926066" evidence="3">
    <location>
        <begin position="27"/>
        <end position="520"/>
    </location>
</feature>
<feature type="compositionally biased region" description="Polar residues" evidence="2">
    <location>
        <begin position="481"/>
        <end position="495"/>
    </location>
</feature>
<accession>A0AAN7ZBP2</accession>
<dbReference type="PANTHER" id="PTHR31654:SF0">
    <property type="entry name" value="SECRETED BETA-GLUCOSIDASE ADG3-RELATED"/>
    <property type="match status" value="1"/>
</dbReference>
<dbReference type="AlphaFoldDB" id="A0AAN7ZBP2"/>